<dbReference type="Gene3D" id="3.40.50.10490">
    <property type="entry name" value="Glucose-6-phosphate isomerase like protein, domain 1"/>
    <property type="match status" value="1"/>
</dbReference>
<evidence type="ECO:0000256" key="3">
    <source>
        <dbReference type="ARBA" id="ARBA00023152"/>
    </source>
</evidence>
<evidence type="ECO:0000256" key="2">
    <source>
        <dbReference type="ARBA" id="ARBA00022432"/>
    </source>
</evidence>
<sequence>SVEFTTDLHSLGQWIQEGKRNKFETFLLIENSNRQLQIPASKNDSDGLNYLAGKTLDHVNKKAYEATALAHKEGGVPNLSITIKDRSPESLGQLFYFFERAVVMTSYLNDINPFDQPGVEFYKKNMFKLLNKPGY</sequence>
<dbReference type="PRINTS" id="PR00662">
    <property type="entry name" value="G6PISOMERASE"/>
</dbReference>
<proteinExistence type="predicted"/>
<dbReference type="AlphaFoldDB" id="A0A381T0E2"/>
<dbReference type="InterPro" id="IPR001672">
    <property type="entry name" value="G6P_Isomerase"/>
</dbReference>
<dbReference type="GO" id="GO:0005829">
    <property type="term" value="C:cytosol"/>
    <property type="evidence" value="ECO:0007669"/>
    <property type="project" value="TreeGrafter"/>
</dbReference>
<dbReference type="GO" id="GO:0097367">
    <property type="term" value="F:carbohydrate derivative binding"/>
    <property type="evidence" value="ECO:0007669"/>
    <property type="project" value="InterPro"/>
</dbReference>
<dbReference type="PANTHER" id="PTHR11469:SF1">
    <property type="entry name" value="GLUCOSE-6-PHOSPHATE ISOMERASE"/>
    <property type="match status" value="1"/>
</dbReference>
<gene>
    <name evidence="5" type="ORF">METZ01_LOCUS62564</name>
</gene>
<dbReference type="InterPro" id="IPR018189">
    <property type="entry name" value="Phosphoglucose_isomerase_CS"/>
</dbReference>
<evidence type="ECO:0000313" key="5">
    <source>
        <dbReference type="EMBL" id="SVA09710.1"/>
    </source>
</evidence>
<dbReference type="GO" id="GO:0048029">
    <property type="term" value="F:monosaccharide binding"/>
    <property type="evidence" value="ECO:0007669"/>
    <property type="project" value="TreeGrafter"/>
</dbReference>
<dbReference type="PANTHER" id="PTHR11469">
    <property type="entry name" value="GLUCOSE-6-PHOSPHATE ISOMERASE"/>
    <property type="match status" value="1"/>
</dbReference>
<dbReference type="Pfam" id="PF00342">
    <property type="entry name" value="PGI"/>
    <property type="match status" value="1"/>
</dbReference>
<reference evidence="5" key="1">
    <citation type="submission" date="2018-05" db="EMBL/GenBank/DDBJ databases">
        <authorList>
            <person name="Lanie J.A."/>
            <person name="Ng W.-L."/>
            <person name="Kazmierczak K.M."/>
            <person name="Andrzejewski T.M."/>
            <person name="Davidsen T.M."/>
            <person name="Wayne K.J."/>
            <person name="Tettelin H."/>
            <person name="Glass J.I."/>
            <person name="Rusch D."/>
            <person name="Podicherti R."/>
            <person name="Tsui H.-C.T."/>
            <person name="Winkler M.E."/>
        </authorList>
    </citation>
    <scope>NUCLEOTIDE SEQUENCE</scope>
</reference>
<organism evidence="5">
    <name type="scientific">marine metagenome</name>
    <dbReference type="NCBI Taxonomy" id="408172"/>
    <lineage>
        <taxon>unclassified sequences</taxon>
        <taxon>metagenomes</taxon>
        <taxon>ecological metagenomes</taxon>
    </lineage>
</organism>
<dbReference type="PROSITE" id="PS00174">
    <property type="entry name" value="P_GLUCOSE_ISOMERASE_2"/>
    <property type="match status" value="1"/>
</dbReference>
<dbReference type="GO" id="GO:0004347">
    <property type="term" value="F:glucose-6-phosphate isomerase activity"/>
    <property type="evidence" value="ECO:0007669"/>
    <property type="project" value="UniProtKB-EC"/>
</dbReference>
<keyword evidence="2" id="KW-0312">Gluconeogenesis</keyword>
<keyword evidence="4" id="KW-0413">Isomerase</keyword>
<protein>
    <recommendedName>
        <fullName evidence="1">glucose-6-phosphate isomerase</fullName>
        <ecNumber evidence="1">5.3.1.9</ecNumber>
    </recommendedName>
</protein>
<dbReference type="EMBL" id="UINC01003843">
    <property type="protein sequence ID" value="SVA09710.1"/>
    <property type="molecule type" value="Genomic_DNA"/>
</dbReference>
<name>A0A381T0E2_9ZZZZ</name>
<evidence type="ECO:0000256" key="4">
    <source>
        <dbReference type="ARBA" id="ARBA00023235"/>
    </source>
</evidence>
<dbReference type="CDD" id="cd05016">
    <property type="entry name" value="SIS_PGI_2"/>
    <property type="match status" value="1"/>
</dbReference>
<dbReference type="GO" id="GO:0051156">
    <property type="term" value="P:glucose 6-phosphate metabolic process"/>
    <property type="evidence" value="ECO:0007669"/>
    <property type="project" value="TreeGrafter"/>
</dbReference>
<feature type="non-terminal residue" evidence="5">
    <location>
        <position position="1"/>
    </location>
</feature>
<keyword evidence="3" id="KW-0324">Glycolysis</keyword>
<accession>A0A381T0E2</accession>
<dbReference type="InterPro" id="IPR046348">
    <property type="entry name" value="SIS_dom_sf"/>
</dbReference>
<evidence type="ECO:0000256" key="1">
    <source>
        <dbReference type="ARBA" id="ARBA00011952"/>
    </source>
</evidence>
<dbReference type="PROSITE" id="PS51463">
    <property type="entry name" value="P_GLUCOSE_ISOMERASE_3"/>
    <property type="match status" value="1"/>
</dbReference>
<dbReference type="EC" id="5.3.1.9" evidence="1"/>
<dbReference type="GO" id="GO:0006094">
    <property type="term" value="P:gluconeogenesis"/>
    <property type="evidence" value="ECO:0007669"/>
    <property type="project" value="UniProtKB-KW"/>
</dbReference>
<dbReference type="InterPro" id="IPR035482">
    <property type="entry name" value="SIS_PGI_2"/>
</dbReference>
<dbReference type="GO" id="GO:0006096">
    <property type="term" value="P:glycolytic process"/>
    <property type="evidence" value="ECO:0007669"/>
    <property type="project" value="UniProtKB-KW"/>
</dbReference>
<dbReference type="SUPFAM" id="SSF53697">
    <property type="entry name" value="SIS domain"/>
    <property type="match status" value="1"/>
</dbReference>